<name>A0A0F6YK43_9BACT</name>
<reference evidence="4 5" key="1">
    <citation type="submission" date="2015-03" db="EMBL/GenBank/DDBJ databases">
        <title>Genome assembly of Sandaracinus amylolyticus DSM 53668.</title>
        <authorList>
            <person name="Sharma G."/>
            <person name="Subramanian S."/>
        </authorList>
    </citation>
    <scope>NUCLEOTIDE SEQUENCE [LARGE SCALE GENOMIC DNA]</scope>
    <source>
        <strain evidence="4 5">DSM 53668</strain>
    </source>
</reference>
<feature type="transmembrane region" description="Helical" evidence="3">
    <location>
        <begin position="38"/>
        <end position="64"/>
    </location>
</feature>
<feature type="transmembrane region" description="Helical" evidence="3">
    <location>
        <begin position="647"/>
        <end position="668"/>
    </location>
</feature>
<dbReference type="PANTHER" id="PTHR43317:SF1">
    <property type="entry name" value="THERMOSPERMINE SYNTHASE ACAULIS5"/>
    <property type="match status" value="1"/>
</dbReference>
<keyword evidence="5" id="KW-1185">Reference proteome</keyword>
<feature type="transmembrane region" description="Helical" evidence="3">
    <location>
        <begin position="435"/>
        <end position="460"/>
    </location>
</feature>
<feature type="transmembrane region" description="Helical" evidence="3">
    <location>
        <begin position="294"/>
        <end position="313"/>
    </location>
</feature>
<feature type="transmembrane region" description="Helical" evidence="3">
    <location>
        <begin position="578"/>
        <end position="601"/>
    </location>
</feature>
<keyword evidence="1" id="KW-0620">Polyamine biosynthesis</keyword>
<keyword evidence="3" id="KW-0812">Transmembrane</keyword>
<dbReference type="Gene3D" id="3.40.50.150">
    <property type="entry name" value="Vaccinia Virus protein VP39"/>
    <property type="match status" value="1"/>
</dbReference>
<dbReference type="EMBL" id="CP011125">
    <property type="protein sequence ID" value="AKF06847.1"/>
    <property type="molecule type" value="Genomic_DNA"/>
</dbReference>
<dbReference type="SUPFAM" id="SSF103473">
    <property type="entry name" value="MFS general substrate transporter"/>
    <property type="match status" value="1"/>
</dbReference>
<evidence type="ECO:0000256" key="2">
    <source>
        <dbReference type="SAM" id="MobiDB-lite"/>
    </source>
</evidence>
<feature type="transmembrane region" description="Helical" evidence="3">
    <location>
        <begin position="536"/>
        <end position="557"/>
    </location>
</feature>
<keyword evidence="3" id="KW-0472">Membrane</keyword>
<feature type="region of interest" description="Disordered" evidence="2">
    <location>
        <begin position="1331"/>
        <end position="1364"/>
    </location>
</feature>
<feature type="transmembrane region" description="Helical" evidence="3">
    <location>
        <begin position="12"/>
        <end position="32"/>
    </location>
</feature>
<feature type="transmembrane region" description="Helical" evidence="3">
    <location>
        <begin position="325"/>
        <end position="345"/>
    </location>
</feature>
<feature type="transmembrane region" description="Helical" evidence="3">
    <location>
        <begin position="717"/>
        <end position="740"/>
    </location>
</feature>
<dbReference type="STRING" id="927083.DB32_003996"/>
<proteinExistence type="predicted"/>
<dbReference type="RefSeq" id="WP_169791487.1">
    <property type="nucleotide sequence ID" value="NZ_CP011125.1"/>
</dbReference>
<gene>
    <name evidence="4" type="ORF">DB32_003996</name>
</gene>
<dbReference type="SUPFAM" id="SSF53335">
    <property type="entry name" value="S-adenosyl-L-methionine-dependent methyltransferases"/>
    <property type="match status" value="1"/>
</dbReference>
<feature type="transmembrane region" description="Helical" evidence="3">
    <location>
        <begin position="357"/>
        <end position="377"/>
    </location>
</feature>
<dbReference type="InterPro" id="IPR036259">
    <property type="entry name" value="MFS_trans_sf"/>
</dbReference>
<feature type="transmembrane region" description="Helical" evidence="3">
    <location>
        <begin position="674"/>
        <end position="696"/>
    </location>
</feature>
<dbReference type="Pfam" id="PF01564">
    <property type="entry name" value="Spermine_synth"/>
    <property type="match status" value="1"/>
</dbReference>
<dbReference type="InterPro" id="IPR029063">
    <property type="entry name" value="SAM-dependent_MTases_sf"/>
</dbReference>
<evidence type="ECO:0000256" key="3">
    <source>
        <dbReference type="SAM" id="Phobius"/>
    </source>
</evidence>
<accession>A0A0F6YK43</accession>
<evidence type="ECO:0000313" key="4">
    <source>
        <dbReference type="EMBL" id="AKF06847.1"/>
    </source>
</evidence>
<dbReference type="KEGG" id="samy:DB32_003996"/>
<feature type="transmembrane region" description="Helical" evidence="3">
    <location>
        <begin position="194"/>
        <end position="214"/>
    </location>
</feature>
<feature type="transmembrane region" description="Helical" evidence="3">
    <location>
        <begin position="393"/>
        <end position="414"/>
    </location>
</feature>
<feature type="transmembrane region" description="Helical" evidence="3">
    <location>
        <begin position="466"/>
        <end position="484"/>
    </location>
</feature>
<feature type="transmembrane region" description="Helical" evidence="3">
    <location>
        <begin position="123"/>
        <end position="147"/>
    </location>
</feature>
<evidence type="ECO:0000313" key="5">
    <source>
        <dbReference type="Proteomes" id="UP000034883"/>
    </source>
</evidence>
<organism evidence="4 5">
    <name type="scientific">Sandaracinus amylolyticus</name>
    <dbReference type="NCBI Taxonomy" id="927083"/>
    <lineage>
        <taxon>Bacteria</taxon>
        <taxon>Pseudomonadati</taxon>
        <taxon>Myxococcota</taxon>
        <taxon>Polyangia</taxon>
        <taxon>Polyangiales</taxon>
        <taxon>Sandaracinaceae</taxon>
        <taxon>Sandaracinus</taxon>
    </lineage>
</organism>
<feature type="transmembrane region" description="Helical" evidence="3">
    <location>
        <begin position="76"/>
        <end position="97"/>
    </location>
</feature>
<feature type="compositionally biased region" description="Low complexity" evidence="2">
    <location>
        <begin position="1334"/>
        <end position="1350"/>
    </location>
</feature>
<dbReference type="CDD" id="cd02440">
    <property type="entry name" value="AdoMet_MTases"/>
    <property type="match status" value="1"/>
</dbReference>
<keyword evidence="3" id="KW-1133">Transmembrane helix</keyword>
<feature type="compositionally biased region" description="Basic and acidic residues" evidence="2">
    <location>
        <begin position="1352"/>
        <end position="1364"/>
    </location>
</feature>
<sequence length="1364" mass="148430">MNRRALIDQKRIAPYVAFVLSGASSLIFQTIWTRMLHHVFGATSVAISTVLTVFMAGLGLGTWIAGRFAHRIKHPIFAYAIAEVGVAIWGLLIPFMVASDGWLADVNAFLRQSLGAESTTFMIARFLCVVPILLVPTTLMGTSLPLLSQHFARTEKDPEVVSAYVGTLYSVNTFGAACGPLLSAFVLMPNVGLGITNVVACSLNLTLALLIVAFREPLIGSKWGSGQKIEFLPGKEPVADEPAPEPVAVSELEPAEAAPAKKKKKKSAEAAAKVDAPVASAEREVWIPPIARKMAFIAFALSGAAALCYEVVWSRALAMTIGSSIYSFALILETFLIGIASGSAAMSALMSRGRAPLGGIGVAASLLTLIAMAPWAIDIQIGDGRTHGGDIPTWIAVSVLPLVLIVLVAVYGIRKAQQEQALVEMADVRTTRPDAFAAPGVIMLLVPLTCAILNAAYFSYGYLPKILASVVASLCIMLGCAISLRRHPVLLLAIIQLLIAGATTVSYVWQDEIPYAFAQLVVSIGDLPDHVGTVQLFMFFTAALCTLPATLGMGAMFPLTLRVWTAGGSGVARDVATVYTGNTLGSIVGSWLPGFVLLPLIGMERTLHVGIALNMLLALGMLIAGAAEPDTETEADKAKPRTKISPIVSLIVPLVILAVATGVGLWMVGDDAAIRTAIGLGAGATALLIVGLWGLLRVSERDRADRNVKPPTSAELPTWHAVTVYVLSPAIPALLALLYVGTHRPDSIMRWNLTQMTLGVFRVSLAEGMLDPESWGQPDLVYYHDGLSTTVSVERWGRHYALKNNGKVDASNGDDMPTQITVAAYPLLMHQNGPQDLDVAVVGFGSGVSVGTALSFPVRTVDVIELERAIPEAARFFQDVNFLEYTRDTFPYVEMDRLEIINDDGRNYLASTDRQYDVIISEPSNPWITGVSDLFTVDHFRITKRRLRPGGIYCQWVQLYEMSPENIKTIYRTFASQYRYVVVLAADDRSSDTVMLGSDAPLTFDLERMQRVWETPQVADRMTVHDQLERAYLHSPFDMLARVLLSSKDEIEVYTQIERRQRGGEWHVDYASTNTGTCDAPGCVREPVVLNTDDNARIEFAAPRDLIGFERFEGYLATIYSPEWPFGRLEDHVRGFGEGDARARNLAELAMSLIGHGRYEVAAHFIELSQQAGRARETAVALEVLTYLLSSEHEPRVRIEEPVPGPEMDRASAEQLVRGFERVRSAIDRAQWGAALGAMEDIPSPLRMHSGPAMRFLYGYLLYKAADGSFAQYRAAAEQFDDLIRTDEDYVTSHPEVFYFLARSRDSQGEYSEALDNMRLYVEARLTSSHADALEAPEAPEGEAPASDAAGESDKTEHDDATRG</sequence>
<evidence type="ECO:0000256" key="1">
    <source>
        <dbReference type="ARBA" id="ARBA00023115"/>
    </source>
</evidence>
<dbReference type="PANTHER" id="PTHR43317">
    <property type="entry name" value="THERMOSPERMINE SYNTHASE ACAULIS5"/>
    <property type="match status" value="1"/>
</dbReference>
<feature type="transmembrane region" description="Helical" evidence="3">
    <location>
        <begin position="168"/>
        <end position="188"/>
    </location>
</feature>
<protein>
    <recommendedName>
        <fullName evidence="6">Spermidine synthase</fullName>
    </recommendedName>
</protein>
<evidence type="ECO:0008006" key="6">
    <source>
        <dbReference type="Google" id="ProtNLM"/>
    </source>
</evidence>
<feature type="transmembrane region" description="Helical" evidence="3">
    <location>
        <begin position="607"/>
        <end position="627"/>
    </location>
</feature>
<dbReference type="Gene3D" id="1.20.1250.20">
    <property type="entry name" value="MFS general substrate transporter like domains"/>
    <property type="match status" value="1"/>
</dbReference>
<dbReference type="GO" id="GO:0006596">
    <property type="term" value="P:polyamine biosynthetic process"/>
    <property type="evidence" value="ECO:0007669"/>
    <property type="project" value="UniProtKB-KW"/>
</dbReference>
<feature type="transmembrane region" description="Helical" evidence="3">
    <location>
        <begin position="489"/>
        <end position="509"/>
    </location>
</feature>
<dbReference type="Proteomes" id="UP000034883">
    <property type="component" value="Chromosome"/>
</dbReference>